<evidence type="ECO:0000313" key="2">
    <source>
        <dbReference type="EMBL" id="GAH87962.1"/>
    </source>
</evidence>
<comment type="caution">
    <text evidence="2">The sequence shown here is derived from an EMBL/GenBank/DDBJ whole genome shotgun (WGS) entry which is preliminary data.</text>
</comment>
<gene>
    <name evidence="2" type="ORF">S03H2_63859</name>
</gene>
<accession>X1J1Y5</accession>
<protein>
    <submittedName>
        <fullName evidence="2">Uncharacterized protein</fullName>
    </submittedName>
</protein>
<evidence type="ECO:0000256" key="1">
    <source>
        <dbReference type="SAM" id="Phobius"/>
    </source>
</evidence>
<dbReference type="AlphaFoldDB" id="X1J1Y5"/>
<feature type="transmembrane region" description="Helical" evidence="1">
    <location>
        <begin position="40"/>
        <end position="58"/>
    </location>
</feature>
<keyword evidence="1" id="KW-0812">Transmembrane</keyword>
<keyword evidence="1" id="KW-1133">Transmembrane helix</keyword>
<organism evidence="2">
    <name type="scientific">marine sediment metagenome</name>
    <dbReference type="NCBI Taxonomy" id="412755"/>
    <lineage>
        <taxon>unclassified sequences</taxon>
        <taxon>metagenomes</taxon>
        <taxon>ecological metagenomes</taxon>
    </lineage>
</organism>
<sequence>MVAVVVVVELGGGDVFIEEDEQLKEQLVPRRRDKISMRQTTRYFIFTLFITYLIIVCGQN</sequence>
<dbReference type="EMBL" id="BARU01041414">
    <property type="protein sequence ID" value="GAH87962.1"/>
    <property type="molecule type" value="Genomic_DNA"/>
</dbReference>
<name>X1J1Y5_9ZZZZ</name>
<proteinExistence type="predicted"/>
<reference evidence="2" key="1">
    <citation type="journal article" date="2014" name="Front. Microbiol.">
        <title>High frequency of phylogenetically diverse reductive dehalogenase-homologous genes in deep subseafloor sedimentary metagenomes.</title>
        <authorList>
            <person name="Kawai M."/>
            <person name="Futagami T."/>
            <person name="Toyoda A."/>
            <person name="Takaki Y."/>
            <person name="Nishi S."/>
            <person name="Hori S."/>
            <person name="Arai W."/>
            <person name="Tsubouchi T."/>
            <person name="Morono Y."/>
            <person name="Uchiyama I."/>
            <person name="Ito T."/>
            <person name="Fujiyama A."/>
            <person name="Inagaki F."/>
            <person name="Takami H."/>
        </authorList>
    </citation>
    <scope>NUCLEOTIDE SEQUENCE</scope>
    <source>
        <strain evidence="2">Expedition CK06-06</strain>
    </source>
</reference>
<keyword evidence="1" id="KW-0472">Membrane</keyword>